<accession>A0A0E3W2B4</accession>
<sequence length="178" mass="20739">MELVEWISAIVVTIVIKISWSLRQTMESLHDRPSDPSYFTSYAEQLVEVDDEVGTHLERSRVVEMNRDAERENGQRVTLLTSTPVLSSGASNSLLMYTLEPSNCSSIYNLEQEEIIQEEFLKSISKRRKDYEIDHHLLSQFDCIRTPRAPVKLSPDTAIKYQRIHTRQPNNQRKYLRL</sequence>
<dbReference type="EMBL" id="HACL01000226">
    <property type="protein sequence ID" value="CFW94520.1"/>
    <property type="molecule type" value="Transcribed_RNA"/>
</dbReference>
<dbReference type="AlphaFoldDB" id="A0A0E3W2B4"/>
<name>A0A0E3W2B4_ANOGA</name>
<evidence type="ECO:0000313" key="1">
    <source>
        <dbReference type="EMBL" id="CFW94520.1"/>
    </source>
</evidence>
<reference evidence="1" key="1">
    <citation type="submission" date="2015-03" db="EMBL/GenBank/DDBJ databases">
        <title>Long non-coding RNA discovery across the genus Anopheles reveals conserved secondary structures within and beyond the Gambiae complex.</title>
        <authorList>
            <person name="Jenkins A."/>
            <person name="Waterhouse R."/>
            <person name="Muskavitch M."/>
        </authorList>
    </citation>
    <scope>NUCLEOTIDE SEQUENCE</scope>
    <source>
        <tissue evidence="1">Whole body</tissue>
    </source>
</reference>
<proteinExistence type="predicted"/>
<organism evidence="1">
    <name type="scientific">Anopheles gambiae</name>
    <name type="common">African malaria mosquito</name>
    <dbReference type="NCBI Taxonomy" id="7165"/>
    <lineage>
        <taxon>Eukaryota</taxon>
        <taxon>Metazoa</taxon>
        <taxon>Ecdysozoa</taxon>
        <taxon>Arthropoda</taxon>
        <taxon>Hexapoda</taxon>
        <taxon>Insecta</taxon>
        <taxon>Pterygota</taxon>
        <taxon>Neoptera</taxon>
        <taxon>Endopterygota</taxon>
        <taxon>Diptera</taxon>
        <taxon>Nematocera</taxon>
        <taxon>Culicoidea</taxon>
        <taxon>Culicidae</taxon>
        <taxon>Anophelinae</taxon>
        <taxon>Anopheles</taxon>
    </lineage>
</organism>
<protein>
    <submittedName>
        <fullName evidence="1">Uncharacterized protein</fullName>
    </submittedName>
</protein>